<dbReference type="EMBL" id="JAADYS010002212">
    <property type="protein sequence ID" value="KAF4459248.1"/>
    <property type="molecule type" value="Genomic_DNA"/>
</dbReference>
<dbReference type="AlphaFoldDB" id="A0A8H4L0I8"/>
<name>A0A8H4L0I8_9HYPO</name>
<dbReference type="PRINTS" id="PR00837">
    <property type="entry name" value="V5TPXLIKE"/>
</dbReference>
<dbReference type="SMART" id="SM00198">
    <property type="entry name" value="SCP"/>
    <property type="match status" value="1"/>
</dbReference>
<dbReference type="OrthoDB" id="43654at2759"/>
<dbReference type="PANTHER" id="PTHR10334">
    <property type="entry name" value="CYSTEINE-RICH SECRETORY PROTEIN-RELATED"/>
    <property type="match status" value="1"/>
</dbReference>
<protein>
    <submittedName>
        <fullName evidence="4">SCP-like extracellular</fullName>
    </submittedName>
</protein>
<keyword evidence="5" id="KW-1185">Reference proteome</keyword>
<evidence type="ECO:0000259" key="3">
    <source>
        <dbReference type="SMART" id="SM00198"/>
    </source>
</evidence>
<proteinExistence type="predicted"/>
<evidence type="ECO:0000256" key="2">
    <source>
        <dbReference type="SAM" id="SignalP"/>
    </source>
</evidence>
<dbReference type="InterPro" id="IPR018244">
    <property type="entry name" value="Allrgn_V5/Tpx1_CS"/>
</dbReference>
<feature type="chain" id="PRO_5034937774" evidence="2">
    <location>
        <begin position="18"/>
        <end position="241"/>
    </location>
</feature>
<dbReference type="FunFam" id="3.40.33.10:FF:000010">
    <property type="entry name" value="Predicted protein"/>
    <property type="match status" value="1"/>
</dbReference>
<keyword evidence="2" id="KW-0732">Signal</keyword>
<dbReference type="InterPro" id="IPR001283">
    <property type="entry name" value="CRISP-related"/>
</dbReference>
<evidence type="ECO:0000313" key="5">
    <source>
        <dbReference type="Proteomes" id="UP000554235"/>
    </source>
</evidence>
<evidence type="ECO:0000256" key="1">
    <source>
        <dbReference type="SAM" id="MobiDB-lite"/>
    </source>
</evidence>
<feature type="region of interest" description="Disordered" evidence="1">
    <location>
        <begin position="82"/>
        <end position="115"/>
    </location>
</feature>
<dbReference type="InterPro" id="IPR014044">
    <property type="entry name" value="CAP_dom"/>
</dbReference>
<sequence length="241" mass="25665">MHFSTLAISMLATSAAAYRRVHVKQEAVVVTECVTHVVTEGAVQAKQTWAPVEDNIDWGNWWTPEPEQSQAQPTTLKVVTRKSTTAAAAAPTSGSGSGSGSSSLTDDQQAALDAHNEARSAVGNEPLTWDDELAAGAQEWADHLVSLGSLEHSGADGVGENLYAGSSSNPFTDAANLFIAEKSQYNGEAIDNVNYQTFGHYTQVVWHSTTKVGMAKASGNGQTYVVCRYQEPGNMIGDKPY</sequence>
<dbReference type="CDD" id="cd05382">
    <property type="entry name" value="CAP_GAPR1-like"/>
    <property type="match status" value="1"/>
</dbReference>
<dbReference type="InterPro" id="IPR035940">
    <property type="entry name" value="CAP_sf"/>
</dbReference>
<comment type="caution">
    <text evidence="4">The sequence shown here is derived from an EMBL/GenBank/DDBJ whole genome shotgun (WGS) entry which is preliminary data.</text>
</comment>
<dbReference type="Pfam" id="PF00188">
    <property type="entry name" value="CAP"/>
    <property type="match status" value="1"/>
</dbReference>
<dbReference type="GO" id="GO:0005576">
    <property type="term" value="C:extracellular region"/>
    <property type="evidence" value="ECO:0007669"/>
    <property type="project" value="InterPro"/>
</dbReference>
<reference evidence="4 5" key="1">
    <citation type="submission" date="2020-01" db="EMBL/GenBank/DDBJ databases">
        <title>Identification and distribution of gene clusters putatively required for synthesis of sphingolipid metabolism inhibitors in phylogenetically diverse species of the filamentous fungus Fusarium.</title>
        <authorList>
            <person name="Kim H.-S."/>
            <person name="Busman M."/>
            <person name="Brown D.W."/>
            <person name="Divon H."/>
            <person name="Uhlig S."/>
            <person name="Proctor R.H."/>
        </authorList>
    </citation>
    <scope>NUCLEOTIDE SEQUENCE [LARGE SCALE GENOMIC DNA]</scope>
    <source>
        <strain evidence="4 5">NRRL 20459</strain>
    </source>
</reference>
<dbReference type="Proteomes" id="UP000554235">
    <property type="component" value="Unassembled WGS sequence"/>
</dbReference>
<dbReference type="InterPro" id="IPR034113">
    <property type="entry name" value="SCP_GAPR1-like"/>
</dbReference>
<gene>
    <name evidence="4" type="ORF">FALBO_13995</name>
</gene>
<organism evidence="4 5">
    <name type="scientific">Fusarium albosuccineum</name>
    <dbReference type="NCBI Taxonomy" id="1237068"/>
    <lineage>
        <taxon>Eukaryota</taxon>
        <taxon>Fungi</taxon>
        <taxon>Dikarya</taxon>
        <taxon>Ascomycota</taxon>
        <taxon>Pezizomycotina</taxon>
        <taxon>Sordariomycetes</taxon>
        <taxon>Hypocreomycetidae</taxon>
        <taxon>Hypocreales</taxon>
        <taxon>Nectriaceae</taxon>
        <taxon>Fusarium</taxon>
        <taxon>Fusarium decemcellulare species complex</taxon>
    </lineage>
</organism>
<dbReference type="PROSITE" id="PS01009">
    <property type="entry name" value="CRISP_1"/>
    <property type="match status" value="1"/>
</dbReference>
<feature type="compositionally biased region" description="Low complexity" evidence="1">
    <location>
        <begin position="83"/>
        <end position="94"/>
    </location>
</feature>
<dbReference type="SUPFAM" id="SSF55797">
    <property type="entry name" value="PR-1-like"/>
    <property type="match status" value="1"/>
</dbReference>
<feature type="domain" description="SCP" evidence="3">
    <location>
        <begin position="106"/>
        <end position="237"/>
    </location>
</feature>
<feature type="signal peptide" evidence="2">
    <location>
        <begin position="1"/>
        <end position="17"/>
    </location>
</feature>
<dbReference type="Gene3D" id="3.40.33.10">
    <property type="entry name" value="CAP"/>
    <property type="match status" value="1"/>
</dbReference>
<accession>A0A8H4L0I8</accession>
<evidence type="ECO:0000313" key="4">
    <source>
        <dbReference type="EMBL" id="KAF4459248.1"/>
    </source>
</evidence>